<evidence type="ECO:0000256" key="4">
    <source>
        <dbReference type="ARBA" id="ARBA00023125"/>
    </source>
</evidence>
<proteinExistence type="inferred from homology"/>
<dbReference type="PANTHER" id="PTHR43133">
    <property type="entry name" value="RNA POLYMERASE ECF-TYPE SIGMA FACTO"/>
    <property type="match status" value="1"/>
</dbReference>
<evidence type="ECO:0000259" key="6">
    <source>
        <dbReference type="Pfam" id="PF04542"/>
    </source>
</evidence>
<organism evidence="8 9">
    <name type="scientific">Lysobacter soyae</name>
    <dbReference type="NCBI Taxonomy" id="2764185"/>
    <lineage>
        <taxon>Bacteria</taxon>
        <taxon>Pseudomonadati</taxon>
        <taxon>Pseudomonadota</taxon>
        <taxon>Gammaproteobacteria</taxon>
        <taxon>Lysobacterales</taxon>
        <taxon>Lysobacteraceae</taxon>
        <taxon>Lysobacter</taxon>
    </lineage>
</organism>
<gene>
    <name evidence="8" type="ORF">H8L67_05185</name>
</gene>
<dbReference type="InterPro" id="IPR007630">
    <property type="entry name" value="RNA_pol_sigma70_r4"/>
</dbReference>
<dbReference type="InterPro" id="IPR007627">
    <property type="entry name" value="RNA_pol_sigma70_r2"/>
</dbReference>
<dbReference type="InterPro" id="IPR039425">
    <property type="entry name" value="RNA_pol_sigma-70-like"/>
</dbReference>
<dbReference type="PANTHER" id="PTHR43133:SF8">
    <property type="entry name" value="RNA POLYMERASE SIGMA FACTOR HI_1459-RELATED"/>
    <property type="match status" value="1"/>
</dbReference>
<dbReference type="Pfam" id="PF04545">
    <property type="entry name" value="Sigma70_r4"/>
    <property type="match status" value="1"/>
</dbReference>
<reference evidence="8 9" key="1">
    <citation type="submission" date="2021-08" db="EMBL/GenBank/DDBJ databases">
        <title>Lysobacter sp. strain CJ11 Genome sequencing and assembly.</title>
        <authorList>
            <person name="Kim I."/>
        </authorList>
    </citation>
    <scope>NUCLEOTIDE SEQUENCE [LARGE SCALE GENOMIC DNA]</scope>
    <source>
        <strain evidence="8 9">CJ11</strain>
    </source>
</reference>
<dbReference type="NCBIfam" id="NF009166">
    <property type="entry name" value="PRK12513.1"/>
    <property type="match status" value="1"/>
</dbReference>
<name>A0ABX8WSX0_9GAMM</name>
<keyword evidence="3" id="KW-0731">Sigma factor</keyword>
<evidence type="ECO:0000313" key="9">
    <source>
        <dbReference type="Proteomes" id="UP000824755"/>
    </source>
</evidence>
<dbReference type="EMBL" id="CP080544">
    <property type="protein sequence ID" value="QYR53945.1"/>
    <property type="molecule type" value="Genomic_DNA"/>
</dbReference>
<keyword evidence="4" id="KW-0238">DNA-binding</keyword>
<dbReference type="Proteomes" id="UP000824755">
    <property type="component" value="Chromosome"/>
</dbReference>
<evidence type="ECO:0000256" key="3">
    <source>
        <dbReference type="ARBA" id="ARBA00023082"/>
    </source>
</evidence>
<dbReference type="Gene3D" id="1.10.10.10">
    <property type="entry name" value="Winged helix-like DNA-binding domain superfamily/Winged helix DNA-binding domain"/>
    <property type="match status" value="1"/>
</dbReference>
<evidence type="ECO:0000256" key="1">
    <source>
        <dbReference type="ARBA" id="ARBA00010641"/>
    </source>
</evidence>
<dbReference type="SUPFAM" id="SSF88659">
    <property type="entry name" value="Sigma3 and sigma4 domains of RNA polymerase sigma factors"/>
    <property type="match status" value="1"/>
</dbReference>
<dbReference type="Pfam" id="PF04542">
    <property type="entry name" value="Sigma70_r2"/>
    <property type="match status" value="1"/>
</dbReference>
<dbReference type="SUPFAM" id="SSF88946">
    <property type="entry name" value="Sigma2 domain of RNA polymerase sigma factors"/>
    <property type="match status" value="1"/>
</dbReference>
<keyword evidence="2" id="KW-0805">Transcription regulation</keyword>
<comment type="similarity">
    <text evidence="1">Belongs to the sigma-70 factor family. ECF subfamily.</text>
</comment>
<dbReference type="InterPro" id="IPR036388">
    <property type="entry name" value="WH-like_DNA-bd_sf"/>
</dbReference>
<evidence type="ECO:0000313" key="8">
    <source>
        <dbReference type="EMBL" id="QYR53945.1"/>
    </source>
</evidence>
<evidence type="ECO:0000256" key="2">
    <source>
        <dbReference type="ARBA" id="ARBA00023015"/>
    </source>
</evidence>
<keyword evidence="9" id="KW-1185">Reference proteome</keyword>
<dbReference type="InterPro" id="IPR013324">
    <property type="entry name" value="RNA_pol_sigma_r3/r4-like"/>
</dbReference>
<feature type="domain" description="RNA polymerase sigma-70 region 2" evidence="6">
    <location>
        <begin position="28"/>
        <end position="94"/>
    </location>
</feature>
<dbReference type="RefSeq" id="WP_220380750.1">
    <property type="nucleotide sequence ID" value="NZ_CP080544.1"/>
</dbReference>
<dbReference type="CDD" id="cd06171">
    <property type="entry name" value="Sigma70_r4"/>
    <property type="match status" value="1"/>
</dbReference>
<keyword evidence="5" id="KW-0804">Transcription</keyword>
<protein>
    <submittedName>
        <fullName evidence="8">RNA polymerase sigma factor</fullName>
    </submittedName>
</protein>
<accession>A0ABX8WSX0</accession>
<dbReference type="Gene3D" id="1.10.1740.10">
    <property type="match status" value="1"/>
</dbReference>
<dbReference type="NCBIfam" id="TIGR02937">
    <property type="entry name" value="sigma70-ECF"/>
    <property type="match status" value="1"/>
</dbReference>
<feature type="domain" description="RNA polymerase sigma-70 region 4" evidence="7">
    <location>
        <begin position="132"/>
        <end position="180"/>
    </location>
</feature>
<evidence type="ECO:0000259" key="7">
    <source>
        <dbReference type="Pfam" id="PF04545"/>
    </source>
</evidence>
<sequence length="185" mass="21637">MDGDSNIDQDNVWMAAYAAGDPNAFDRLYQSCRLPLFRFLMQHLRNQALADEIFQDVWQKVIANRKQWQPTANFKSWLFQIAHNRLMDHWRGAKLRPSAPADAEARLERVAETRTPETELSEFEQRRHLQLALERLPDEQRVVVALRLDQQLSLEDIGRITGVGRETVKSRLRYAMDKLKMEMAS</sequence>
<dbReference type="InterPro" id="IPR014284">
    <property type="entry name" value="RNA_pol_sigma-70_dom"/>
</dbReference>
<dbReference type="InterPro" id="IPR013325">
    <property type="entry name" value="RNA_pol_sigma_r2"/>
</dbReference>
<evidence type="ECO:0000256" key="5">
    <source>
        <dbReference type="ARBA" id="ARBA00023163"/>
    </source>
</evidence>